<reference evidence="2 3" key="1">
    <citation type="submission" date="2024-09" db="EMBL/GenBank/DDBJ databases">
        <title>Chromosome-scale assembly of Riccia fluitans.</title>
        <authorList>
            <person name="Paukszto L."/>
            <person name="Sawicki J."/>
            <person name="Karawczyk K."/>
            <person name="Piernik-Szablinska J."/>
            <person name="Szczecinska M."/>
            <person name="Mazdziarz M."/>
        </authorList>
    </citation>
    <scope>NUCLEOTIDE SEQUENCE [LARGE SCALE GENOMIC DNA]</scope>
    <source>
        <strain evidence="2">Rf_01</strain>
        <tissue evidence="2">Aerial parts of the thallus</tissue>
    </source>
</reference>
<dbReference type="Proteomes" id="UP001605036">
    <property type="component" value="Unassembled WGS sequence"/>
</dbReference>
<dbReference type="PROSITE" id="PS50994">
    <property type="entry name" value="INTEGRASE"/>
    <property type="match status" value="1"/>
</dbReference>
<protein>
    <recommendedName>
        <fullName evidence="1">Integrase catalytic domain-containing protein</fullName>
    </recommendedName>
</protein>
<dbReference type="PANTHER" id="PTHR42648">
    <property type="entry name" value="TRANSPOSASE, PUTATIVE-RELATED"/>
    <property type="match status" value="1"/>
</dbReference>
<organism evidence="2 3">
    <name type="scientific">Riccia fluitans</name>
    <dbReference type="NCBI Taxonomy" id="41844"/>
    <lineage>
        <taxon>Eukaryota</taxon>
        <taxon>Viridiplantae</taxon>
        <taxon>Streptophyta</taxon>
        <taxon>Embryophyta</taxon>
        <taxon>Marchantiophyta</taxon>
        <taxon>Marchantiopsida</taxon>
        <taxon>Marchantiidae</taxon>
        <taxon>Marchantiales</taxon>
        <taxon>Ricciaceae</taxon>
        <taxon>Riccia</taxon>
    </lineage>
</organism>
<evidence type="ECO:0000313" key="3">
    <source>
        <dbReference type="Proteomes" id="UP001605036"/>
    </source>
</evidence>
<dbReference type="EMBL" id="JBHFFA010000005">
    <property type="protein sequence ID" value="KAL2624406.1"/>
    <property type="molecule type" value="Genomic_DNA"/>
</dbReference>
<dbReference type="AlphaFoldDB" id="A0ABD1YCL6"/>
<dbReference type="InterPro" id="IPR025724">
    <property type="entry name" value="GAG-pre-integrase_dom"/>
</dbReference>
<dbReference type="Pfam" id="PF00665">
    <property type="entry name" value="rve"/>
    <property type="match status" value="1"/>
</dbReference>
<keyword evidence="3" id="KW-1185">Reference proteome</keyword>
<dbReference type="InterPro" id="IPR012337">
    <property type="entry name" value="RNaseH-like_sf"/>
</dbReference>
<feature type="domain" description="Integrase catalytic" evidence="1">
    <location>
        <begin position="135"/>
        <end position="285"/>
    </location>
</feature>
<evidence type="ECO:0000313" key="2">
    <source>
        <dbReference type="EMBL" id="KAL2624406.1"/>
    </source>
</evidence>
<gene>
    <name evidence="2" type="ORF">R1flu_008651</name>
</gene>
<sequence length="285" mass="32647">MFDGIIRTLNDVCFIPDMCKNLISLGMLVKKGYKLNAERNVLCVMAGDKVILKGRHRRNLYVLEGSTICGEAHVIASQGEMAKLWHQCLGHMSEKGMEVLRKQDLLSSLKSSKLDFCEHCMFGKHKRSAFGVGIHRSTKVLEYAHSDVWGKSPVPSHSGKEYYISFIDDYSRYVWVYFLHHKSEVFATFVKWKAQVETQTGKKVRFLRSDNGGKYISGEFEMYCEQEGITRYFTTFYTPEQNGVVERLNRTLLERARSMLSHSDLPPKFWAEAVNTAAYGEPVSL</sequence>
<name>A0ABD1YCL6_9MARC</name>
<dbReference type="InterPro" id="IPR036397">
    <property type="entry name" value="RNaseH_sf"/>
</dbReference>
<dbReference type="InterPro" id="IPR039537">
    <property type="entry name" value="Retrotran_Ty1/copia-like"/>
</dbReference>
<dbReference type="Gene3D" id="3.30.420.10">
    <property type="entry name" value="Ribonuclease H-like superfamily/Ribonuclease H"/>
    <property type="match status" value="1"/>
</dbReference>
<dbReference type="SUPFAM" id="SSF53098">
    <property type="entry name" value="Ribonuclease H-like"/>
    <property type="match status" value="1"/>
</dbReference>
<dbReference type="PANTHER" id="PTHR42648:SF28">
    <property type="entry name" value="TRANSPOSON-ENCODED PROTEIN WITH RIBONUCLEASE H-LIKE AND RETROVIRUS ZINC FINGER-LIKE DOMAINS"/>
    <property type="match status" value="1"/>
</dbReference>
<dbReference type="Pfam" id="PF13976">
    <property type="entry name" value="gag_pre-integrs"/>
    <property type="match status" value="1"/>
</dbReference>
<dbReference type="InterPro" id="IPR001584">
    <property type="entry name" value="Integrase_cat-core"/>
</dbReference>
<proteinExistence type="predicted"/>
<accession>A0ABD1YCL6</accession>
<comment type="caution">
    <text evidence="2">The sequence shown here is derived from an EMBL/GenBank/DDBJ whole genome shotgun (WGS) entry which is preliminary data.</text>
</comment>
<evidence type="ECO:0000259" key="1">
    <source>
        <dbReference type="PROSITE" id="PS50994"/>
    </source>
</evidence>